<dbReference type="PANTHER" id="PTHR30329">
    <property type="entry name" value="STATOR ELEMENT OF FLAGELLAR MOTOR COMPLEX"/>
    <property type="match status" value="1"/>
</dbReference>
<dbReference type="InterPro" id="IPR036737">
    <property type="entry name" value="OmpA-like_sf"/>
</dbReference>
<accession>A0A0D6JBY3</accession>
<feature type="signal peptide" evidence="5">
    <location>
        <begin position="1"/>
        <end position="22"/>
    </location>
</feature>
<keyword evidence="3" id="KW-0998">Cell outer membrane</keyword>
<dbReference type="Pfam" id="PF00691">
    <property type="entry name" value="OmpA"/>
    <property type="match status" value="1"/>
</dbReference>
<evidence type="ECO:0000256" key="2">
    <source>
        <dbReference type="ARBA" id="ARBA00023136"/>
    </source>
</evidence>
<keyword evidence="5" id="KW-0732">Signal</keyword>
<dbReference type="Gene3D" id="3.30.1330.60">
    <property type="entry name" value="OmpA-like domain"/>
    <property type="match status" value="1"/>
</dbReference>
<dbReference type="PRINTS" id="PR01021">
    <property type="entry name" value="OMPADOMAIN"/>
</dbReference>
<keyword evidence="8" id="KW-1185">Reference proteome</keyword>
<dbReference type="SUPFAM" id="SSF103088">
    <property type="entry name" value="OmpA-like"/>
    <property type="match status" value="1"/>
</dbReference>
<dbReference type="OrthoDB" id="5525824at2"/>
<name>A0A0D6JBY3_9HYPH</name>
<dbReference type="EMBL" id="LN829119">
    <property type="protein sequence ID" value="CPR16693.1"/>
    <property type="molecule type" value="Genomic_DNA"/>
</dbReference>
<dbReference type="CDD" id="cd07185">
    <property type="entry name" value="OmpA_C-like"/>
    <property type="match status" value="1"/>
</dbReference>
<dbReference type="PROSITE" id="PS51123">
    <property type="entry name" value="OMPA_2"/>
    <property type="match status" value="1"/>
</dbReference>
<dbReference type="GO" id="GO:0009279">
    <property type="term" value="C:cell outer membrane"/>
    <property type="evidence" value="ECO:0007669"/>
    <property type="project" value="UniProtKB-SubCell"/>
</dbReference>
<dbReference type="InterPro" id="IPR006664">
    <property type="entry name" value="OMP_bac"/>
</dbReference>
<evidence type="ECO:0000256" key="5">
    <source>
        <dbReference type="SAM" id="SignalP"/>
    </source>
</evidence>
<comment type="subcellular location">
    <subcellularLocation>
        <location evidence="1">Cell outer membrane</location>
    </subcellularLocation>
</comment>
<sequence>MLRNVAAIGFICLSAGPLAAEAAPHHNATPSQNVIERALANLLNTRAAWNENSGQQDAIIVVDTRNELDDYLARRDAWNASAQSSEPTDLKEYLARRDSWGASPEAVPMDNASVLAEYLAKRESWGPGPEPKRIAAPLAAGASRTLPRLATAPVTNSGSPVIHAAEERPVPHLTEVPQLRIRKALRELLATREAWGSEPALGHAVFAGDLKAYLKRRDSWGEGPKPKPIRVKLAAGAPSRLRIEKISPQVEAARPIIHHADEQRPPELTDIPASQTNGALEKLLAERASWGSKPVVAEARVAGDLGAYLARRDRWGVGPEPKKIRVKLAAGAKRRLPVIPSRSVDTSGPAPIIHPAEDRPAPVLTAIPVNEVKTSLTTLLSERASYGTEPTLSVAREATDLDRFLARRTAWGEGSEPKKVRVKLAAGANRRLPKITALPEAGPVTPPIIHPADERPAPVLAQLDSNTVNAALTDLLNDRASWGSSPSITSSEADVSLPVVTLDAYLARRARWNMLAHTQVAAISLARNVRSDALTCTEALRQITEASSIQFATGSAKLTSESNRDLKQLVTTARECAGLRIRIEGHTDSLGDAAMNQALSEARAQSVAEFLTEAGLNAEALETAGLGESRPLVPNTSRANRALNRRIEFKVLTN</sequence>
<dbReference type="InterPro" id="IPR050330">
    <property type="entry name" value="Bact_OuterMem_StrucFunc"/>
</dbReference>
<evidence type="ECO:0000259" key="6">
    <source>
        <dbReference type="PROSITE" id="PS51123"/>
    </source>
</evidence>
<proteinExistence type="predicted"/>
<gene>
    <name evidence="7" type="ORF">YBN1229_v1_0922</name>
</gene>
<dbReference type="Proteomes" id="UP000033187">
    <property type="component" value="Chromosome 1"/>
</dbReference>
<evidence type="ECO:0000313" key="7">
    <source>
        <dbReference type="EMBL" id="CPR16693.1"/>
    </source>
</evidence>
<keyword evidence="2 4" id="KW-0472">Membrane</keyword>
<protein>
    <recommendedName>
        <fullName evidence="6">OmpA-like domain-containing protein</fullName>
    </recommendedName>
</protein>
<evidence type="ECO:0000256" key="3">
    <source>
        <dbReference type="ARBA" id="ARBA00023237"/>
    </source>
</evidence>
<dbReference type="InterPro" id="IPR006665">
    <property type="entry name" value="OmpA-like"/>
</dbReference>
<evidence type="ECO:0000313" key="8">
    <source>
        <dbReference type="Proteomes" id="UP000033187"/>
    </source>
</evidence>
<feature type="chain" id="PRO_5002306082" description="OmpA-like domain-containing protein" evidence="5">
    <location>
        <begin position="23"/>
        <end position="654"/>
    </location>
</feature>
<evidence type="ECO:0000256" key="1">
    <source>
        <dbReference type="ARBA" id="ARBA00004442"/>
    </source>
</evidence>
<dbReference type="PANTHER" id="PTHR30329:SF21">
    <property type="entry name" value="LIPOPROTEIN YIAD-RELATED"/>
    <property type="match status" value="1"/>
</dbReference>
<feature type="domain" description="OmpA-like" evidence="6">
    <location>
        <begin position="538"/>
        <end position="654"/>
    </location>
</feature>
<dbReference type="KEGG" id="fiy:BN1229_v1_0922"/>
<dbReference type="RefSeq" id="WP_052743685.1">
    <property type="nucleotide sequence ID" value="NZ_LN829118.1"/>
</dbReference>
<dbReference type="AlphaFoldDB" id="A0A0D6JBY3"/>
<evidence type="ECO:0000256" key="4">
    <source>
        <dbReference type="PROSITE-ProRule" id="PRU00473"/>
    </source>
</evidence>
<dbReference type="KEGG" id="fil:BN1229_v1_0919"/>
<reference evidence="8" key="1">
    <citation type="submission" date="2015-02" db="EMBL/GenBank/DDBJ databases">
        <authorList>
            <person name="Chooi Y.-H."/>
        </authorList>
    </citation>
    <scope>NUCLEOTIDE SEQUENCE [LARGE SCALE GENOMIC DNA]</scope>
    <source>
        <strain evidence="8">strain Y</strain>
    </source>
</reference>
<organism evidence="7 8">
    <name type="scientific">Candidatus Filomicrobium marinum</name>
    <dbReference type="NCBI Taxonomy" id="1608628"/>
    <lineage>
        <taxon>Bacteria</taxon>
        <taxon>Pseudomonadati</taxon>
        <taxon>Pseudomonadota</taxon>
        <taxon>Alphaproteobacteria</taxon>
        <taxon>Hyphomicrobiales</taxon>
        <taxon>Hyphomicrobiaceae</taxon>
        <taxon>Filomicrobium</taxon>
    </lineage>
</organism>